<keyword evidence="1" id="KW-1133">Transmembrane helix</keyword>
<feature type="transmembrane region" description="Helical" evidence="1">
    <location>
        <begin position="62"/>
        <end position="82"/>
    </location>
</feature>
<feature type="transmembrane region" description="Helical" evidence="1">
    <location>
        <begin position="37"/>
        <end position="56"/>
    </location>
</feature>
<proteinExistence type="predicted"/>
<dbReference type="Proteomes" id="UP000242656">
    <property type="component" value="Unassembled WGS sequence"/>
</dbReference>
<evidence type="ECO:0000313" key="3">
    <source>
        <dbReference type="Proteomes" id="UP000242656"/>
    </source>
</evidence>
<sequence length="92" mass="10097">MALSQHLLPSELECCLFQLCFSATGTNLLSYKDFKKALLLPVIVTGIIPFIIGIMFGYGLLTFVSVGLVVGGTGDIMIYQLIRRHNDSRSSE</sequence>
<reference evidence="2 3" key="1">
    <citation type="submission" date="2017-09" db="EMBL/GenBank/DDBJ databases">
        <title>Large-scale bioinformatics analysis of Bacillus genomes uncovers conserved roles of natural products in bacterial physiology.</title>
        <authorList>
            <consortium name="Agbiome Team Llc"/>
            <person name="Bleich R.M."/>
            <person name="Grubbs K.J."/>
            <person name="Santa Maria K.C."/>
            <person name="Allen S.E."/>
            <person name="Farag S."/>
            <person name="Shank E.A."/>
            <person name="Bowers A."/>
        </authorList>
    </citation>
    <scope>NUCLEOTIDE SEQUENCE [LARGE SCALE GENOMIC DNA]</scope>
    <source>
        <strain evidence="2 3">AFS083043</strain>
    </source>
</reference>
<evidence type="ECO:0000313" key="2">
    <source>
        <dbReference type="EMBL" id="PFK40920.1"/>
    </source>
</evidence>
<keyword evidence="1" id="KW-0472">Membrane</keyword>
<dbReference type="EMBL" id="NUWN01000047">
    <property type="protein sequence ID" value="PFK40920.1"/>
    <property type="molecule type" value="Genomic_DNA"/>
</dbReference>
<gene>
    <name evidence="2" type="ORF">COI93_12590</name>
</gene>
<dbReference type="AlphaFoldDB" id="A0A2B0MHC9"/>
<dbReference type="InterPro" id="IPR021683">
    <property type="entry name" value="DUF3267"/>
</dbReference>
<comment type="caution">
    <text evidence="2">The sequence shown here is derived from an EMBL/GenBank/DDBJ whole genome shotgun (WGS) entry which is preliminary data.</text>
</comment>
<protein>
    <submittedName>
        <fullName evidence="2">Uncharacterized protein</fullName>
    </submittedName>
</protein>
<evidence type="ECO:0000256" key="1">
    <source>
        <dbReference type="SAM" id="Phobius"/>
    </source>
</evidence>
<accession>A0A2B0MHC9</accession>
<name>A0A2B0MHC9_BACCE</name>
<organism evidence="2 3">
    <name type="scientific">Bacillus cereus</name>
    <dbReference type="NCBI Taxonomy" id="1396"/>
    <lineage>
        <taxon>Bacteria</taxon>
        <taxon>Bacillati</taxon>
        <taxon>Bacillota</taxon>
        <taxon>Bacilli</taxon>
        <taxon>Bacillales</taxon>
        <taxon>Bacillaceae</taxon>
        <taxon>Bacillus</taxon>
        <taxon>Bacillus cereus group</taxon>
    </lineage>
</organism>
<keyword evidence="1" id="KW-0812">Transmembrane</keyword>
<dbReference type="Pfam" id="PF11667">
    <property type="entry name" value="DUF3267"/>
    <property type="match status" value="1"/>
</dbReference>